<dbReference type="AlphaFoldDB" id="A0AA95B5F3"/>
<dbReference type="InterPro" id="IPR029045">
    <property type="entry name" value="ClpP/crotonase-like_dom_sf"/>
</dbReference>
<name>A0AA95B5F3_9BACI</name>
<dbReference type="Proteomes" id="UP000323393">
    <property type="component" value="Unassembled WGS sequence"/>
</dbReference>
<gene>
    <name evidence="2" type="ORF">FZC74_13915</name>
</gene>
<dbReference type="InterPro" id="IPR005151">
    <property type="entry name" value="Tail-specific_protease"/>
</dbReference>
<dbReference type="GO" id="GO:0008236">
    <property type="term" value="F:serine-type peptidase activity"/>
    <property type="evidence" value="ECO:0007669"/>
    <property type="project" value="InterPro"/>
</dbReference>
<dbReference type="EMBL" id="VTEU01000005">
    <property type="protein sequence ID" value="TYS58086.1"/>
    <property type="molecule type" value="Genomic_DNA"/>
</dbReference>
<accession>A0AA95B5F3</accession>
<dbReference type="Gene3D" id="3.90.226.10">
    <property type="entry name" value="2-enoyl-CoA Hydratase, Chain A, domain 1"/>
    <property type="match status" value="1"/>
</dbReference>
<organism evidence="2 3">
    <name type="scientific">Sutcliffiella horikoshii</name>
    <dbReference type="NCBI Taxonomy" id="79883"/>
    <lineage>
        <taxon>Bacteria</taxon>
        <taxon>Bacillati</taxon>
        <taxon>Bacillota</taxon>
        <taxon>Bacilli</taxon>
        <taxon>Bacillales</taxon>
        <taxon>Bacillaceae</taxon>
        <taxon>Sutcliffiella</taxon>
    </lineage>
</organism>
<dbReference type="Pfam" id="PF03572">
    <property type="entry name" value="Peptidase_S41"/>
    <property type="match status" value="1"/>
</dbReference>
<feature type="domain" description="Tail specific protease" evidence="1">
    <location>
        <begin position="499"/>
        <end position="589"/>
    </location>
</feature>
<dbReference type="GO" id="GO:0006508">
    <property type="term" value="P:proteolysis"/>
    <property type="evidence" value="ECO:0007669"/>
    <property type="project" value="InterPro"/>
</dbReference>
<protein>
    <recommendedName>
        <fullName evidence="1">Tail specific protease domain-containing protein</fullName>
    </recommendedName>
</protein>
<evidence type="ECO:0000259" key="1">
    <source>
        <dbReference type="Pfam" id="PF03572"/>
    </source>
</evidence>
<proteinExistence type="predicted"/>
<dbReference type="Gene3D" id="3.30.750.44">
    <property type="match status" value="1"/>
</dbReference>
<evidence type="ECO:0000313" key="2">
    <source>
        <dbReference type="EMBL" id="TYS58086.1"/>
    </source>
</evidence>
<dbReference type="SUPFAM" id="SSF52096">
    <property type="entry name" value="ClpP/crotonase"/>
    <property type="match status" value="1"/>
</dbReference>
<comment type="caution">
    <text evidence="2">The sequence shown here is derived from an EMBL/GenBank/DDBJ whole genome shotgun (WGS) entry which is preliminary data.</text>
</comment>
<dbReference type="RefSeq" id="WP_148966307.1">
    <property type="nucleotide sequence ID" value="NZ_VTEU01000005.1"/>
</dbReference>
<reference evidence="2 3" key="1">
    <citation type="submission" date="2019-08" db="EMBL/GenBank/DDBJ databases">
        <title>Bacillus genomes from the desert of Cuatro Cienegas, Coahuila.</title>
        <authorList>
            <person name="Olmedo-Alvarez G."/>
        </authorList>
    </citation>
    <scope>NUCLEOTIDE SEQUENCE [LARGE SCALE GENOMIC DNA]</scope>
    <source>
        <strain evidence="2 3">CH88_3T</strain>
    </source>
</reference>
<evidence type="ECO:0000313" key="3">
    <source>
        <dbReference type="Proteomes" id="UP000323393"/>
    </source>
</evidence>
<sequence>MKKYVMGSIALIAILIFAILNIIQESDHSTTNKEVITETVQSPSPEQQVENLEAFTRVYGYVRYFHPSDEAEQIDWMRFAMHGTDYVLQAKDTNELKEKLEELFLPIAPTIQVYREGEVVRNPFEYVDTEDSSLKYVAWQHLGKATSLYNGYVYKKEKIIFNDTSSTEKLFESLPSPEDTISESINSSLRVNIPLVLYTDGEKTLGTTEQTSQKLDDLVAYMKEIKSEHDTTELRTRLAGITILWNDIQHFYPYFEEINVDWLKELSFFTRKALDTKNKEEYSALINFMTEKLDDGHISYNNRNWVHNYRLPFTVDIADKHLVITSSLDDMPYEIGDVIVSINGKSADEYLLESQQEFSGSPKTKELISLQALEYGRKDEILSLEIQRNGENQSFEVPYGLPKKRLSNFPVIEEKVTEIEEGIYYVNTLKVSYDDLIPHLDKLAKAKGVIFEFRGYPERDVSPLLSHLTSQTVQGPQFFREQILYPDHKKLAGYNEEGRWIIEPNTPKFKGKVVFLTNANAISAPETILGVVEDNQLGYIVGQPTAGSNGSINDIILPGNLKVMFTGMKVVKGDGSPHHIIGIQPTHEVERTIEGVKKGKDEYIEKAIEVIND</sequence>